<comment type="caution">
    <text evidence="1">The sequence shown here is derived from an EMBL/GenBank/DDBJ whole genome shotgun (WGS) entry which is preliminary data.</text>
</comment>
<keyword evidence="2" id="KW-1185">Reference proteome</keyword>
<accession>A0AAJ0ADE7</accession>
<gene>
    <name evidence="1" type="ORF">BDP55DRAFT_771421</name>
</gene>
<evidence type="ECO:0000313" key="2">
    <source>
        <dbReference type="Proteomes" id="UP001224890"/>
    </source>
</evidence>
<dbReference type="AlphaFoldDB" id="A0AAJ0ADE7"/>
<sequence>MSSTYAITLRIDHNKPENHIAIWASPELYTNGSVANTQDVLGTEVDVWVFACRGNRLITLKLESDSDSTYTVKVSSPSCPSLEGLHLRTSHFPGELSHGLSTLNQSSMMANAGSVATGIGGSCLSSPIPRLFIGIVNHQVDKDLNIEIIAREAEIFEVDLSFHAGISDRTASIHVDINGKLATISNTGQADVMAWRAAQKRQWQGLQMTGSKTVAESPHELQSLIEKLPGLVGSIDWDAPAGDGVTAGAEWIGSVKWPLTATCSSVAAGVAAIASHLIARGYFLSYEVCGNAVSNGCDTTVMFSFSETGRVGSEAFDAPRDWKSAVATLDQEHASGQVKAGLLQRNPEGIKSCDSKRRLSLGEFRDVLSADIDASTSIGSSSTML</sequence>
<proteinExistence type="predicted"/>
<reference evidence="1" key="1">
    <citation type="submission" date="2021-06" db="EMBL/GenBank/DDBJ databases">
        <title>Comparative genomics, transcriptomics and evolutionary studies reveal genomic signatures of adaptation to plant cell wall in hemibiotrophic fungi.</title>
        <authorList>
            <consortium name="DOE Joint Genome Institute"/>
            <person name="Baroncelli R."/>
            <person name="Diaz J.F."/>
            <person name="Benocci T."/>
            <person name="Peng M."/>
            <person name="Battaglia E."/>
            <person name="Haridas S."/>
            <person name="Andreopoulos W."/>
            <person name="Labutti K."/>
            <person name="Pangilinan J."/>
            <person name="Floch G.L."/>
            <person name="Makela M.R."/>
            <person name="Henrissat B."/>
            <person name="Grigoriev I.V."/>
            <person name="Crouch J.A."/>
            <person name="De Vries R.P."/>
            <person name="Sukno S.A."/>
            <person name="Thon M.R."/>
        </authorList>
    </citation>
    <scope>NUCLEOTIDE SEQUENCE</scope>
    <source>
        <strain evidence="1">CBS 193.32</strain>
    </source>
</reference>
<dbReference type="GeneID" id="85465633"/>
<organism evidence="1 2">
    <name type="scientific">Colletotrichum godetiae</name>
    <dbReference type="NCBI Taxonomy" id="1209918"/>
    <lineage>
        <taxon>Eukaryota</taxon>
        <taxon>Fungi</taxon>
        <taxon>Dikarya</taxon>
        <taxon>Ascomycota</taxon>
        <taxon>Pezizomycotina</taxon>
        <taxon>Sordariomycetes</taxon>
        <taxon>Hypocreomycetidae</taxon>
        <taxon>Glomerellales</taxon>
        <taxon>Glomerellaceae</taxon>
        <taxon>Colletotrichum</taxon>
        <taxon>Colletotrichum acutatum species complex</taxon>
    </lineage>
</organism>
<dbReference type="EMBL" id="JAHMHR010000043">
    <property type="protein sequence ID" value="KAK1671839.1"/>
    <property type="molecule type" value="Genomic_DNA"/>
</dbReference>
<dbReference type="RefSeq" id="XP_060425842.1">
    <property type="nucleotide sequence ID" value="XM_060581107.1"/>
</dbReference>
<dbReference type="Proteomes" id="UP001224890">
    <property type="component" value="Unassembled WGS sequence"/>
</dbReference>
<protein>
    <submittedName>
        <fullName evidence="1">Uncharacterized protein</fullName>
    </submittedName>
</protein>
<name>A0AAJ0ADE7_9PEZI</name>
<evidence type="ECO:0000313" key="1">
    <source>
        <dbReference type="EMBL" id="KAK1671839.1"/>
    </source>
</evidence>